<evidence type="ECO:0000256" key="2">
    <source>
        <dbReference type="SAM" id="MobiDB-lite"/>
    </source>
</evidence>
<name>U6KQX8_EIMTE</name>
<feature type="compositionally biased region" description="Low complexity" evidence="2">
    <location>
        <begin position="58"/>
        <end position="85"/>
    </location>
</feature>
<protein>
    <submittedName>
        <fullName evidence="3">Uncharacterized protein</fullName>
    </submittedName>
</protein>
<proteinExistence type="predicted"/>
<dbReference type="PANTHER" id="PTHR46423">
    <property type="entry name" value="RNA POLYMERASE II-ASSOCIATED PROTEIN 3"/>
    <property type="match status" value="1"/>
</dbReference>
<feature type="region of interest" description="Disordered" evidence="2">
    <location>
        <begin position="345"/>
        <end position="397"/>
    </location>
</feature>
<dbReference type="InterPro" id="IPR019734">
    <property type="entry name" value="TPR_rpt"/>
</dbReference>
<sequence>MSLAVQAQIRRNAEEVRAYLSDLREWEESFSKEEKSKKQTKYEASEASQQPETSETGQSSKQQQQAKQKQQEQQQQPEQQQQQASNAAANRRKYARDLNSLPEYYKAWDAFDPDKEEEEEAPKGGPLAKSQQKVQKAHPQVARGSRNGAHSSSGAPRMRVCASVPSSGKVGSPEKAPLGAPEGASGGLCGGPRASSSAAGPTDWLAYLAALKEAANRNFGAKRYAAAVKEYTKVLQLVEEYLARLGSVPAAAAAAAAATGTTAREPAAAAETLMGQLYGNRAAAYFYLKKYTECISDCSKALQQTPNYAKLVYRRGAAWAAKGQPEEALKDLNYALQIVRQQLEQQKEEPWKSQQQKQQQEEQREDQGSQQQDEQSGDQRQKQQQEEQSEDQQQQQEQQQAGVCVAVSLSAADALTSLAEKIESEIKAIREKTEMERKEREQTAKDQLLLSLTNSICRFPEEPLRPLDVCAVKYN</sequence>
<dbReference type="InterPro" id="IPR051966">
    <property type="entry name" value="RPAP3"/>
</dbReference>
<reference evidence="3" key="1">
    <citation type="submission" date="2013-10" db="EMBL/GenBank/DDBJ databases">
        <title>Genomic analysis of the causative agents of coccidiosis in chickens.</title>
        <authorList>
            <person name="Reid A.J."/>
            <person name="Blake D."/>
            <person name="Billington K."/>
            <person name="Browne H."/>
            <person name="Dunn M."/>
            <person name="Hung S."/>
            <person name="Kawahara F."/>
            <person name="Miranda-Saavedra D."/>
            <person name="Mourier T."/>
            <person name="Nagra H."/>
            <person name="Otto T.D."/>
            <person name="Rawlings N."/>
            <person name="Sanchez A."/>
            <person name="Sanders M."/>
            <person name="Subramaniam C."/>
            <person name="Tay Y."/>
            <person name="Dear P."/>
            <person name="Doerig C."/>
            <person name="Gruber A."/>
            <person name="Parkinson J."/>
            <person name="Shirley M."/>
            <person name="Wan K.L."/>
            <person name="Berriman M."/>
            <person name="Tomley F."/>
            <person name="Pain A."/>
        </authorList>
    </citation>
    <scope>NUCLEOTIDE SEQUENCE [LARGE SCALE GENOMIC DNA]</scope>
    <source>
        <strain evidence="3">Houghton</strain>
    </source>
</reference>
<dbReference type="SMART" id="SM00028">
    <property type="entry name" value="TPR"/>
    <property type="match status" value="3"/>
</dbReference>
<dbReference type="Proteomes" id="UP000030747">
    <property type="component" value="Unassembled WGS sequence"/>
</dbReference>
<evidence type="ECO:0000256" key="1">
    <source>
        <dbReference type="ARBA" id="ARBA00022803"/>
    </source>
</evidence>
<organism evidence="3 4">
    <name type="scientific">Eimeria tenella</name>
    <name type="common">Coccidian parasite</name>
    <dbReference type="NCBI Taxonomy" id="5802"/>
    <lineage>
        <taxon>Eukaryota</taxon>
        <taxon>Sar</taxon>
        <taxon>Alveolata</taxon>
        <taxon>Apicomplexa</taxon>
        <taxon>Conoidasida</taxon>
        <taxon>Coccidia</taxon>
        <taxon>Eucoccidiorida</taxon>
        <taxon>Eimeriorina</taxon>
        <taxon>Eimeriidae</taxon>
        <taxon>Eimeria</taxon>
    </lineage>
</organism>
<feature type="region of interest" description="Disordered" evidence="2">
    <location>
        <begin position="27"/>
        <end position="96"/>
    </location>
</feature>
<feature type="region of interest" description="Disordered" evidence="2">
    <location>
        <begin position="109"/>
        <end position="194"/>
    </location>
</feature>
<feature type="compositionally biased region" description="Basic and acidic residues" evidence="2">
    <location>
        <begin position="27"/>
        <end position="44"/>
    </location>
</feature>
<dbReference type="AlphaFoldDB" id="U6KQX8"/>
<evidence type="ECO:0000313" key="4">
    <source>
        <dbReference type="Proteomes" id="UP000030747"/>
    </source>
</evidence>
<dbReference type="GO" id="GO:0101031">
    <property type="term" value="C:protein folding chaperone complex"/>
    <property type="evidence" value="ECO:0007669"/>
    <property type="project" value="TreeGrafter"/>
</dbReference>
<dbReference type="SUPFAM" id="SSF48452">
    <property type="entry name" value="TPR-like"/>
    <property type="match status" value="1"/>
</dbReference>
<dbReference type="RefSeq" id="XP_013230093.1">
    <property type="nucleotide sequence ID" value="XM_013374639.1"/>
</dbReference>
<feature type="compositionally biased region" description="Polar residues" evidence="2">
    <location>
        <begin position="46"/>
        <end position="57"/>
    </location>
</feature>
<accession>U6KQX8</accession>
<dbReference type="OrthoDB" id="199930at2759"/>
<dbReference type="OMA" id="TECISDC"/>
<keyword evidence="4" id="KW-1185">Reference proteome</keyword>
<reference evidence="3" key="2">
    <citation type="submission" date="2013-10" db="EMBL/GenBank/DDBJ databases">
        <authorList>
            <person name="Aslett M."/>
        </authorList>
    </citation>
    <scope>NUCLEOTIDE SEQUENCE [LARGE SCALE GENOMIC DNA]</scope>
    <source>
        <strain evidence="3">Houghton</strain>
    </source>
</reference>
<evidence type="ECO:0000313" key="3">
    <source>
        <dbReference type="EMBL" id="CDJ39338.1"/>
    </source>
</evidence>
<dbReference type="PANTHER" id="PTHR46423:SF1">
    <property type="entry name" value="RNA POLYMERASE II-ASSOCIATED PROTEIN 3"/>
    <property type="match status" value="1"/>
</dbReference>
<dbReference type="VEuPathDB" id="ToxoDB:ETH2_0647100"/>
<dbReference type="VEuPathDB" id="ToxoDB:ETH_00015755"/>
<dbReference type="InterPro" id="IPR011990">
    <property type="entry name" value="TPR-like_helical_dom_sf"/>
</dbReference>
<dbReference type="GeneID" id="25252305"/>
<gene>
    <name evidence="3" type="ORF">ETH_00015755</name>
</gene>
<dbReference type="EMBL" id="HG674344">
    <property type="protein sequence ID" value="CDJ39338.1"/>
    <property type="molecule type" value="Genomic_DNA"/>
</dbReference>
<keyword evidence="1" id="KW-0802">TPR repeat</keyword>
<dbReference type="Gene3D" id="1.25.40.10">
    <property type="entry name" value="Tetratricopeptide repeat domain"/>
    <property type="match status" value="1"/>
</dbReference>